<feature type="domain" description="HAMP" evidence="15">
    <location>
        <begin position="226"/>
        <end position="288"/>
    </location>
</feature>
<dbReference type="CDD" id="cd00075">
    <property type="entry name" value="HATPase"/>
    <property type="match status" value="1"/>
</dbReference>
<evidence type="ECO:0000256" key="8">
    <source>
        <dbReference type="ARBA" id="ARBA00022777"/>
    </source>
</evidence>
<dbReference type="InterPro" id="IPR003660">
    <property type="entry name" value="HAMP_dom"/>
</dbReference>
<evidence type="ECO:0000256" key="4">
    <source>
        <dbReference type="ARBA" id="ARBA00012438"/>
    </source>
</evidence>
<proteinExistence type="predicted"/>
<dbReference type="RefSeq" id="WP_145224643.1">
    <property type="nucleotide sequence ID" value="NZ_VIVQ01000001.1"/>
</dbReference>
<dbReference type="PROSITE" id="PS50885">
    <property type="entry name" value="HAMP"/>
    <property type="match status" value="1"/>
</dbReference>
<comment type="cofactor">
    <cofactor evidence="2">
        <name>a divalent metal cation</name>
        <dbReference type="ChEBI" id="CHEBI:60240"/>
    </cofactor>
</comment>
<dbReference type="InterPro" id="IPR050428">
    <property type="entry name" value="TCS_sensor_his_kinase"/>
</dbReference>
<dbReference type="GO" id="GO:0005509">
    <property type="term" value="F:calcium ion binding"/>
    <property type="evidence" value="ECO:0007669"/>
    <property type="project" value="UniProtKB-ARBA"/>
</dbReference>
<dbReference type="PANTHER" id="PTHR45436:SF5">
    <property type="entry name" value="SENSOR HISTIDINE KINASE TRCS"/>
    <property type="match status" value="1"/>
</dbReference>
<dbReference type="CDD" id="cd06225">
    <property type="entry name" value="HAMP"/>
    <property type="match status" value="1"/>
</dbReference>
<protein>
    <recommendedName>
        <fullName evidence="4">histidine kinase</fullName>
        <ecNumber evidence="4">2.7.13.3</ecNumber>
    </recommendedName>
</protein>
<dbReference type="SUPFAM" id="SSF47384">
    <property type="entry name" value="Homodimeric domain of signal transducing histidine kinase"/>
    <property type="match status" value="1"/>
</dbReference>
<dbReference type="Proteomes" id="UP000318297">
    <property type="component" value="Unassembled WGS sequence"/>
</dbReference>
<dbReference type="SMART" id="SM00388">
    <property type="entry name" value="HisKA"/>
    <property type="match status" value="1"/>
</dbReference>
<feature type="transmembrane region" description="Helical" evidence="13">
    <location>
        <begin position="203"/>
        <end position="225"/>
    </location>
</feature>
<keyword evidence="10" id="KW-0902">Two-component regulatory system</keyword>
<evidence type="ECO:0000256" key="9">
    <source>
        <dbReference type="ARBA" id="ARBA00022989"/>
    </source>
</evidence>
<evidence type="ECO:0000256" key="6">
    <source>
        <dbReference type="ARBA" id="ARBA00022679"/>
    </source>
</evidence>
<dbReference type="PANTHER" id="PTHR45436">
    <property type="entry name" value="SENSOR HISTIDINE KINASE YKOH"/>
    <property type="match status" value="1"/>
</dbReference>
<comment type="caution">
    <text evidence="16">The sequence shown here is derived from an EMBL/GenBank/DDBJ whole genome shotgun (WGS) entry which is preliminary data.</text>
</comment>
<evidence type="ECO:0000256" key="3">
    <source>
        <dbReference type="ARBA" id="ARBA00004236"/>
    </source>
</evidence>
<evidence type="ECO:0000259" key="15">
    <source>
        <dbReference type="PROSITE" id="PS50885"/>
    </source>
</evidence>
<gene>
    <name evidence="16" type="ORF">BKA23_0167</name>
</gene>
<dbReference type="InterPro" id="IPR003594">
    <property type="entry name" value="HATPase_dom"/>
</dbReference>
<keyword evidence="11 13" id="KW-0472">Membrane</keyword>
<dbReference type="GO" id="GO:0005886">
    <property type="term" value="C:plasma membrane"/>
    <property type="evidence" value="ECO:0007669"/>
    <property type="project" value="UniProtKB-SubCell"/>
</dbReference>
<evidence type="ECO:0000256" key="7">
    <source>
        <dbReference type="ARBA" id="ARBA00022692"/>
    </source>
</evidence>
<dbReference type="InterPro" id="IPR003661">
    <property type="entry name" value="HisK_dim/P_dom"/>
</dbReference>
<evidence type="ECO:0000256" key="11">
    <source>
        <dbReference type="ARBA" id="ARBA00023136"/>
    </source>
</evidence>
<accession>A0A561E728</accession>
<keyword evidence="7 13" id="KW-0812">Transmembrane</keyword>
<evidence type="ECO:0000256" key="10">
    <source>
        <dbReference type="ARBA" id="ARBA00023012"/>
    </source>
</evidence>
<dbReference type="PRINTS" id="PR00344">
    <property type="entry name" value="BCTRLSENSOR"/>
</dbReference>
<dbReference type="InterPro" id="IPR036097">
    <property type="entry name" value="HisK_dim/P_sf"/>
</dbReference>
<comment type="subcellular location">
    <subcellularLocation>
        <location evidence="3">Cell membrane</location>
    </subcellularLocation>
</comment>
<dbReference type="OrthoDB" id="9786919at2"/>
<dbReference type="Gene3D" id="6.10.340.10">
    <property type="match status" value="1"/>
</dbReference>
<reference evidence="16 17" key="1">
    <citation type="submission" date="2019-06" db="EMBL/GenBank/DDBJ databases">
        <title>Sequencing the genomes of 1000 actinobacteria strains.</title>
        <authorList>
            <person name="Klenk H.-P."/>
        </authorList>
    </citation>
    <scope>NUCLEOTIDE SEQUENCE [LARGE SCALE GENOMIC DNA]</scope>
    <source>
        <strain evidence="16 17">DSM 19560</strain>
    </source>
</reference>
<evidence type="ECO:0000256" key="13">
    <source>
        <dbReference type="SAM" id="Phobius"/>
    </source>
</evidence>
<dbReference type="EC" id="2.7.13.3" evidence="4"/>
<dbReference type="AlphaFoldDB" id="A0A561E728"/>
<evidence type="ECO:0000259" key="14">
    <source>
        <dbReference type="PROSITE" id="PS50109"/>
    </source>
</evidence>
<dbReference type="InterPro" id="IPR036890">
    <property type="entry name" value="HATPase_C_sf"/>
</dbReference>
<feature type="domain" description="Histidine kinase" evidence="14">
    <location>
        <begin position="303"/>
        <end position="517"/>
    </location>
</feature>
<dbReference type="SMART" id="SM00387">
    <property type="entry name" value="HATPase_c"/>
    <property type="match status" value="1"/>
</dbReference>
<organism evidence="16 17">
    <name type="scientific">Rudaeicoccus suwonensis</name>
    <dbReference type="NCBI Taxonomy" id="657409"/>
    <lineage>
        <taxon>Bacteria</taxon>
        <taxon>Bacillati</taxon>
        <taxon>Actinomycetota</taxon>
        <taxon>Actinomycetes</taxon>
        <taxon>Micrococcales</taxon>
        <taxon>Dermacoccaceae</taxon>
        <taxon>Rudaeicoccus</taxon>
    </lineage>
</organism>
<dbReference type="SMART" id="SM00304">
    <property type="entry name" value="HAMP"/>
    <property type="match status" value="1"/>
</dbReference>
<evidence type="ECO:0000313" key="17">
    <source>
        <dbReference type="Proteomes" id="UP000318297"/>
    </source>
</evidence>
<dbReference type="EMBL" id="VIVQ01000001">
    <property type="protein sequence ID" value="TWE11402.1"/>
    <property type="molecule type" value="Genomic_DNA"/>
</dbReference>
<dbReference type="InterPro" id="IPR005467">
    <property type="entry name" value="His_kinase_dom"/>
</dbReference>
<dbReference type="Pfam" id="PF02518">
    <property type="entry name" value="HATPase_c"/>
    <property type="match status" value="1"/>
</dbReference>
<dbReference type="GO" id="GO:0000155">
    <property type="term" value="F:phosphorelay sensor kinase activity"/>
    <property type="evidence" value="ECO:0007669"/>
    <property type="project" value="InterPro"/>
</dbReference>
<comment type="catalytic activity">
    <reaction evidence="1">
        <text>ATP + protein L-histidine = ADP + protein N-phospho-L-histidine.</text>
        <dbReference type="EC" id="2.7.13.3"/>
    </reaction>
</comment>
<dbReference type="Gene3D" id="3.30.565.10">
    <property type="entry name" value="Histidine kinase-like ATPase, C-terminal domain"/>
    <property type="match status" value="1"/>
</dbReference>
<keyword evidence="6" id="KW-0808">Transferase</keyword>
<keyword evidence="17" id="KW-1185">Reference proteome</keyword>
<evidence type="ECO:0000256" key="2">
    <source>
        <dbReference type="ARBA" id="ARBA00001968"/>
    </source>
</evidence>
<dbReference type="Gene3D" id="1.10.287.130">
    <property type="match status" value="1"/>
</dbReference>
<dbReference type="Pfam" id="PF00512">
    <property type="entry name" value="HisKA"/>
    <property type="match status" value="1"/>
</dbReference>
<evidence type="ECO:0000256" key="1">
    <source>
        <dbReference type="ARBA" id="ARBA00000085"/>
    </source>
</evidence>
<keyword evidence="9 13" id="KW-1133">Transmembrane helix</keyword>
<keyword evidence="8 16" id="KW-0418">Kinase</keyword>
<keyword evidence="5" id="KW-0597">Phosphoprotein</keyword>
<dbReference type="FunFam" id="3.30.565.10:FF:000006">
    <property type="entry name" value="Sensor histidine kinase WalK"/>
    <property type="match status" value="1"/>
</dbReference>
<dbReference type="InterPro" id="IPR004358">
    <property type="entry name" value="Sig_transdc_His_kin-like_C"/>
</dbReference>
<dbReference type="PROSITE" id="PS50109">
    <property type="entry name" value="HIS_KIN"/>
    <property type="match status" value="1"/>
</dbReference>
<dbReference type="SUPFAM" id="SSF55874">
    <property type="entry name" value="ATPase domain of HSP90 chaperone/DNA topoisomerase II/histidine kinase"/>
    <property type="match status" value="1"/>
</dbReference>
<feature type="region of interest" description="Disordered" evidence="12">
    <location>
        <begin position="523"/>
        <end position="548"/>
    </location>
</feature>
<evidence type="ECO:0000256" key="12">
    <source>
        <dbReference type="SAM" id="MobiDB-lite"/>
    </source>
</evidence>
<name>A0A561E728_9MICO</name>
<dbReference type="FunFam" id="1.10.287.130:FF:000001">
    <property type="entry name" value="Two-component sensor histidine kinase"/>
    <property type="match status" value="1"/>
</dbReference>
<dbReference type="CDD" id="cd00082">
    <property type="entry name" value="HisKA"/>
    <property type="match status" value="1"/>
</dbReference>
<sequence>MSALLHPSRWTLRTKLVAWVLLLFLAVSLAVGGLTVVELNRVLLRQTDGQLLASATGMQAQRGGPGNAAARGFGGGGLGAGGDYLRVDLTGPSTVLYDQFEGSPSPMAYAIEGGRGHVLSASIVEQINTAGIGRTPRSVDLGGSLGEYRLIALQPAYATSPTGQPQQENLATGAFSALPSTTPVVTVIGVPLGTNNKTIQQTAIAIALLSGAGVVLVGTLAAYIIRRNLEPLRRVAATATRVSKLPLSAGEVEMTERVQPRDTDEGTEVGQVGAALNGMLDHIDKALTARQASEMQVRQFVADASHELRTPLASIRGYAELSRREREPIPEGVVHSLGRIESEAIRITALVEDLLLLARLDSGRPLERKPVEVTSLVIETVSDAHAAGRDHSWDLDLPDEALEVEGDEARIRQVLINLLANARRHTPEGTVVTTSVRREGAGVLFLVRDNGPGIPPELVPHIFERFTRGDSARTRTEGSTGLGLSIVHAVVTAHHGTVRVTSQPGDTVFAIWLPDRQLAESAEIPENAADVSGAHSTGPDQSAGKVSV</sequence>
<evidence type="ECO:0000256" key="5">
    <source>
        <dbReference type="ARBA" id="ARBA00022553"/>
    </source>
</evidence>
<evidence type="ECO:0000313" key="16">
    <source>
        <dbReference type="EMBL" id="TWE11402.1"/>
    </source>
</evidence>